<dbReference type="InterPro" id="IPR003593">
    <property type="entry name" value="AAA+_ATPase"/>
</dbReference>
<dbReference type="InterPro" id="IPR050093">
    <property type="entry name" value="ABC_SmlMolc_Importer"/>
</dbReference>
<dbReference type="RefSeq" id="WP_208718888.1">
    <property type="nucleotide sequence ID" value="NZ_CP024770.1"/>
</dbReference>
<keyword evidence="6" id="KW-0614">Plasmid</keyword>
<evidence type="ECO:0000313" key="7">
    <source>
        <dbReference type="Proteomes" id="UP000502005"/>
    </source>
</evidence>
<dbReference type="InterPro" id="IPR008995">
    <property type="entry name" value="Mo/tungstate-bd_C_term_dom"/>
</dbReference>
<reference evidence="6 7" key="1">
    <citation type="submission" date="2017-11" db="EMBL/GenBank/DDBJ databases">
        <title>Genome sequence of Pantoea cypripedii NE1.</title>
        <authorList>
            <person name="Nascimento F.X."/>
        </authorList>
    </citation>
    <scope>NUCLEOTIDE SEQUENCE [LARGE SCALE GENOMIC DNA]</scope>
    <source>
        <strain evidence="6 7">NE1</strain>
        <plasmid evidence="7">pne1b</plasmid>
    </source>
</reference>
<evidence type="ECO:0000256" key="4">
    <source>
        <dbReference type="ARBA" id="ARBA00022840"/>
    </source>
</evidence>
<sequence length="353" mass="38006">MQVSFENIDQSYGKQSLFSGLNLMIPSGKLFTLLGPSGCGKTSLLRMLAGFVRPDGGRILFGGSDVTAIPVHRRGVGMVFQDYALFPDRSILANVCYGLSARGMPKEQAIDRAMAMLKRVGLAAFADRAPMALSGGQRQRVAMARALVIEPKLLLLDEPLSALDVKLRVELRGMIRDLQQEAGITTVFVTHDQEEALAMSDLIAVMDRGRVVQLGAPLEIYSRPCNTFVADFVGSANLIEVSRELPAAGGLRRLMCTGGVLLTDSAVPFQPGVRLAVRSEEIHFAETGAPQDGQVAGIVDHVEFRGGQTSYTVKTETGVITVTASGGNRQRIRERGEKVLLQLPSDAHLVEAS</sequence>
<proteinExistence type="inferred from homology"/>
<dbReference type="GO" id="GO:0016887">
    <property type="term" value="F:ATP hydrolysis activity"/>
    <property type="evidence" value="ECO:0007669"/>
    <property type="project" value="InterPro"/>
</dbReference>
<name>A0A6B9G8T3_PANCY</name>
<dbReference type="FunFam" id="3.40.50.300:FF:000425">
    <property type="entry name" value="Probable ABC transporter, ATP-binding subunit"/>
    <property type="match status" value="1"/>
</dbReference>
<dbReference type="Gene3D" id="3.40.50.300">
    <property type="entry name" value="P-loop containing nucleotide triphosphate hydrolases"/>
    <property type="match status" value="1"/>
</dbReference>
<feature type="domain" description="ABC transporter" evidence="5">
    <location>
        <begin position="3"/>
        <end position="233"/>
    </location>
</feature>
<dbReference type="GO" id="GO:0015697">
    <property type="term" value="P:quaternary ammonium group transport"/>
    <property type="evidence" value="ECO:0007669"/>
    <property type="project" value="UniProtKB-ARBA"/>
</dbReference>
<dbReference type="InterPro" id="IPR003439">
    <property type="entry name" value="ABC_transporter-like_ATP-bd"/>
</dbReference>
<dbReference type="PANTHER" id="PTHR42781:SF4">
    <property type="entry name" value="SPERMIDINE_PUTRESCINE IMPORT ATP-BINDING PROTEIN POTA"/>
    <property type="match status" value="1"/>
</dbReference>
<dbReference type="SMART" id="SM00382">
    <property type="entry name" value="AAA"/>
    <property type="match status" value="1"/>
</dbReference>
<dbReference type="GO" id="GO:0022857">
    <property type="term" value="F:transmembrane transporter activity"/>
    <property type="evidence" value="ECO:0007669"/>
    <property type="project" value="InterPro"/>
</dbReference>
<dbReference type="GO" id="GO:0043190">
    <property type="term" value="C:ATP-binding cassette (ABC) transporter complex"/>
    <property type="evidence" value="ECO:0007669"/>
    <property type="project" value="InterPro"/>
</dbReference>
<evidence type="ECO:0000313" key="6">
    <source>
        <dbReference type="EMBL" id="QGY32932.1"/>
    </source>
</evidence>
<dbReference type="InterPro" id="IPR027417">
    <property type="entry name" value="P-loop_NTPase"/>
</dbReference>
<dbReference type="EMBL" id="CP024770">
    <property type="protein sequence ID" value="QGY32932.1"/>
    <property type="molecule type" value="Genomic_DNA"/>
</dbReference>
<dbReference type="Pfam" id="PF00005">
    <property type="entry name" value="ABC_tran"/>
    <property type="match status" value="1"/>
</dbReference>
<keyword evidence="4 6" id="KW-0067">ATP-binding</keyword>
<dbReference type="InterPro" id="IPR013611">
    <property type="entry name" value="Transp-assoc_OB_typ2"/>
</dbReference>
<dbReference type="PROSITE" id="PS50893">
    <property type="entry name" value="ABC_TRANSPORTER_2"/>
    <property type="match status" value="1"/>
</dbReference>
<evidence type="ECO:0000256" key="1">
    <source>
        <dbReference type="ARBA" id="ARBA00006526"/>
    </source>
</evidence>
<keyword evidence="2" id="KW-0813">Transport</keyword>
<dbReference type="PANTHER" id="PTHR42781">
    <property type="entry name" value="SPERMIDINE/PUTRESCINE IMPORT ATP-BINDING PROTEIN POTA"/>
    <property type="match status" value="1"/>
</dbReference>
<dbReference type="Proteomes" id="UP000502005">
    <property type="component" value="Plasmid pNE1B"/>
</dbReference>
<gene>
    <name evidence="6" type="ORF">CUN67_28795</name>
</gene>
<protein>
    <submittedName>
        <fullName evidence="6">ABC transporter ATP-binding protein</fullName>
    </submittedName>
</protein>
<accession>A0A6B9G8T3</accession>
<dbReference type="Pfam" id="PF08402">
    <property type="entry name" value="TOBE_2"/>
    <property type="match status" value="1"/>
</dbReference>
<dbReference type="InterPro" id="IPR017871">
    <property type="entry name" value="ABC_transporter-like_CS"/>
</dbReference>
<evidence type="ECO:0000256" key="3">
    <source>
        <dbReference type="ARBA" id="ARBA00022741"/>
    </source>
</evidence>
<keyword evidence="3" id="KW-0547">Nucleotide-binding</keyword>
<evidence type="ECO:0000256" key="2">
    <source>
        <dbReference type="ARBA" id="ARBA00022448"/>
    </source>
</evidence>
<dbReference type="SUPFAM" id="SSF52540">
    <property type="entry name" value="P-loop containing nucleoside triphosphate hydrolases"/>
    <property type="match status" value="1"/>
</dbReference>
<dbReference type="GO" id="GO:0005524">
    <property type="term" value="F:ATP binding"/>
    <property type="evidence" value="ECO:0007669"/>
    <property type="project" value="UniProtKB-KW"/>
</dbReference>
<dbReference type="PROSITE" id="PS00211">
    <property type="entry name" value="ABC_TRANSPORTER_1"/>
    <property type="match status" value="1"/>
</dbReference>
<comment type="similarity">
    <text evidence="1">Belongs to the ABC transporter superfamily. Drug exporter-2 (TC 3.A.1.117) family.</text>
</comment>
<dbReference type="AlphaFoldDB" id="A0A6B9G8T3"/>
<evidence type="ECO:0000259" key="5">
    <source>
        <dbReference type="PROSITE" id="PS50893"/>
    </source>
</evidence>
<dbReference type="SUPFAM" id="SSF50331">
    <property type="entry name" value="MOP-like"/>
    <property type="match status" value="1"/>
</dbReference>
<dbReference type="Gene3D" id="2.40.50.100">
    <property type="match status" value="1"/>
</dbReference>
<organism evidence="6 7">
    <name type="scientific">Pantoea cypripedii</name>
    <name type="common">Pectobacterium cypripedii</name>
    <name type="synonym">Erwinia cypripedii</name>
    <dbReference type="NCBI Taxonomy" id="55209"/>
    <lineage>
        <taxon>Bacteria</taxon>
        <taxon>Pseudomonadati</taxon>
        <taxon>Pseudomonadota</taxon>
        <taxon>Gammaproteobacteria</taxon>
        <taxon>Enterobacterales</taxon>
        <taxon>Erwiniaceae</taxon>
        <taxon>Pantoea</taxon>
    </lineage>
</organism>
<geneLocation type="plasmid" evidence="7">
    <name>pne1b</name>
</geneLocation>